<dbReference type="GO" id="GO:0005524">
    <property type="term" value="F:ATP binding"/>
    <property type="evidence" value="ECO:0007669"/>
    <property type="project" value="UniProtKB-KW"/>
</dbReference>
<evidence type="ECO:0000259" key="9">
    <source>
        <dbReference type="PROSITE" id="PS51194"/>
    </source>
</evidence>
<feature type="compositionally biased region" description="Basic residues" evidence="7">
    <location>
        <begin position="499"/>
        <end position="510"/>
    </location>
</feature>
<evidence type="ECO:0000256" key="2">
    <source>
        <dbReference type="ARBA" id="ARBA00022801"/>
    </source>
</evidence>
<evidence type="ECO:0000313" key="10">
    <source>
        <dbReference type="EMBL" id="AMY09771.1"/>
    </source>
</evidence>
<gene>
    <name evidence="10" type="primary">rhlE_2</name>
    <name evidence="10" type="ORF">LuPra_02995</name>
</gene>
<accession>A0A143PMR3</accession>
<evidence type="ECO:0000256" key="7">
    <source>
        <dbReference type="SAM" id="MobiDB-lite"/>
    </source>
</evidence>
<evidence type="ECO:0000313" key="11">
    <source>
        <dbReference type="Proteomes" id="UP000076079"/>
    </source>
</evidence>
<dbReference type="GO" id="GO:0003724">
    <property type="term" value="F:RNA helicase activity"/>
    <property type="evidence" value="ECO:0007669"/>
    <property type="project" value="UniProtKB-EC"/>
</dbReference>
<dbReference type="GO" id="GO:0016787">
    <property type="term" value="F:hydrolase activity"/>
    <property type="evidence" value="ECO:0007669"/>
    <property type="project" value="UniProtKB-KW"/>
</dbReference>
<evidence type="ECO:0000256" key="5">
    <source>
        <dbReference type="ARBA" id="ARBA00038437"/>
    </source>
</evidence>
<dbReference type="InterPro" id="IPR050079">
    <property type="entry name" value="DEAD_box_RNA_helicase"/>
</dbReference>
<dbReference type="CDD" id="cd18787">
    <property type="entry name" value="SF2_C_DEAD"/>
    <property type="match status" value="1"/>
</dbReference>
<dbReference type="Pfam" id="PF00270">
    <property type="entry name" value="DEAD"/>
    <property type="match status" value="1"/>
</dbReference>
<reference evidence="10 11" key="1">
    <citation type="journal article" date="2016" name="Genome Announc.">
        <title>First Complete Genome Sequence of a Subdivision 6 Acidobacterium Strain.</title>
        <authorList>
            <person name="Huang S."/>
            <person name="Vieira S."/>
            <person name="Bunk B."/>
            <person name="Riedel T."/>
            <person name="Sproer C."/>
            <person name="Overmann J."/>
        </authorList>
    </citation>
    <scope>NUCLEOTIDE SEQUENCE [LARGE SCALE GENOMIC DNA]</scope>
    <source>
        <strain evidence="11">DSM 100886 HEG_-6_39</strain>
    </source>
</reference>
<feature type="region of interest" description="Disordered" evidence="7">
    <location>
        <begin position="434"/>
        <end position="537"/>
    </location>
</feature>
<dbReference type="Gene3D" id="3.40.50.300">
    <property type="entry name" value="P-loop containing nucleotide triphosphate hydrolases"/>
    <property type="match status" value="2"/>
</dbReference>
<dbReference type="EMBL" id="CP015136">
    <property type="protein sequence ID" value="AMY09771.1"/>
    <property type="molecule type" value="Genomic_DNA"/>
</dbReference>
<dbReference type="GO" id="GO:0003676">
    <property type="term" value="F:nucleic acid binding"/>
    <property type="evidence" value="ECO:0007669"/>
    <property type="project" value="InterPro"/>
</dbReference>
<evidence type="ECO:0000259" key="8">
    <source>
        <dbReference type="PROSITE" id="PS51192"/>
    </source>
</evidence>
<evidence type="ECO:0000256" key="4">
    <source>
        <dbReference type="ARBA" id="ARBA00022840"/>
    </source>
</evidence>
<name>A0A143PMR3_LUTPR</name>
<dbReference type="Proteomes" id="UP000076079">
    <property type="component" value="Chromosome"/>
</dbReference>
<dbReference type="AlphaFoldDB" id="A0A143PMR3"/>
<dbReference type="Pfam" id="PF00271">
    <property type="entry name" value="Helicase_C"/>
    <property type="match status" value="1"/>
</dbReference>
<feature type="compositionally biased region" description="Basic residues" evidence="7">
    <location>
        <begin position="10"/>
        <end position="22"/>
    </location>
</feature>
<feature type="domain" description="Helicase C-terminal" evidence="9">
    <location>
        <begin position="282"/>
        <end position="426"/>
    </location>
</feature>
<keyword evidence="3 6" id="KW-0347">Helicase</keyword>
<dbReference type="PANTHER" id="PTHR47959">
    <property type="entry name" value="ATP-DEPENDENT RNA HELICASE RHLE-RELATED"/>
    <property type="match status" value="1"/>
</dbReference>
<evidence type="ECO:0000256" key="1">
    <source>
        <dbReference type="ARBA" id="ARBA00022741"/>
    </source>
</evidence>
<keyword evidence="4 6" id="KW-0067">ATP-binding</keyword>
<reference evidence="11" key="2">
    <citation type="submission" date="2016-04" db="EMBL/GenBank/DDBJ databases">
        <title>First Complete Genome Sequence of a Subdivision 6 Acidobacterium.</title>
        <authorList>
            <person name="Huang S."/>
            <person name="Vieira S."/>
            <person name="Bunk B."/>
            <person name="Riedel T."/>
            <person name="Sproeer C."/>
            <person name="Overmann J."/>
        </authorList>
    </citation>
    <scope>NUCLEOTIDE SEQUENCE [LARGE SCALE GENOMIC DNA]</scope>
    <source>
        <strain evidence="11">DSM 100886 HEG_-6_39</strain>
    </source>
</reference>
<dbReference type="SMART" id="SM00490">
    <property type="entry name" value="HELICc"/>
    <property type="match status" value="1"/>
</dbReference>
<dbReference type="InterPro" id="IPR011545">
    <property type="entry name" value="DEAD/DEAH_box_helicase_dom"/>
</dbReference>
<feature type="region of interest" description="Disordered" evidence="7">
    <location>
        <begin position="1"/>
        <end position="29"/>
    </location>
</feature>
<dbReference type="InterPro" id="IPR000629">
    <property type="entry name" value="RNA-helicase_DEAD-box_CS"/>
</dbReference>
<dbReference type="EC" id="3.6.4.13" evidence="10"/>
<dbReference type="PROSITE" id="PS00039">
    <property type="entry name" value="DEAD_ATP_HELICASE"/>
    <property type="match status" value="1"/>
</dbReference>
<dbReference type="SUPFAM" id="SSF52540">
    <property type="entry name" value="P-loop containing nucleoside triphosphate hydrolases"/>
    <property type="match status" value="1"/>
</dbReference>
<keyword evidence="2 6" id="KW-0378">Hydrolase</keyword>
<dbReference type="PATRIC" id="fig|1813736.3.peg.3195"/>
<dbReference type="InterPro" id="IPR001650">
    <property type="entry name" value="Helicase_C-like"/>
</dbReference>
<dbReference type="InterPro" id="IPR044742">
    <property type="entry name" value="DEAD/DEAH_RhlB"/>
</dbReference>
<dbReference type="SMART" id="SM00487">
    <property type="entry name" value="DEXDc"/>
    <property type="match status" value="1"/>
</dbReference>
<dbReference type="PANTHER" id="PTHR47959:SF13">
    <property type="entry name" value="ATP-DEPENDENT RNA HELICASE RHLE"/>
    <property type="match status" value="1"/>
</dbReference>
<dbReference type="PROSITE" id="PS51194">
    <property type="entry name" value="HELICASE_CTER"/>
    <property type="match status" value="1"/>
</dbReference>
<dbReference type="PROSITE" id="PS51192">
    <property type="entry name" value="HELICASE_ATP_BIND_1"/>
    <property type="match status" value="1"/>
</dbReference>
<keyword evidence="11" id="KW-1185">Reference proteome</keyword>
<feature type="compositionally biased region" description="Polar residues" evidence="7">
    <location>
        <begin position="528"/>
        <end position="537"/>
    </location>
</feature>
<protein>
    <submittedName>
        <fullName evidence="10">ATP-dependent RNA helicase RhlE</fullName>
        <ecNumber evidence="10">3.6.4.13</ecNumber>
    </submittedName>
</protein>
<evidence type="ECO:0000256" key="3">
    <source>
        <dbReference type="ARBA" id="ARBA00022806"/>
    </source>
</evidence>
<keyword evidence="1 6" id="KW-0547">Nucleotide-binding</keyword>
<feature type="domain" description="Helicase ATP-binding" evidence="8">
    <location>
        <begin position="79"/>
        <end position="255"/>
    </location>
</feature>
<proteinExistence type="inferred from homology"/>
<dbReference type="InterPro" id="IPR014001">
    <property type="entry name" value="Helicase_ATP-bd"/>
</dbReference>
<dbReference type="STRING" id="1855912.LuPra_02995"/>
<dbReference type="RefSeq" id="WP_110171491.1">
    <property type="nucleotide sequence ID" value="NZ_CP015136.1"/>
</dbReference>
<dbReference type="KEGG" id="abac:LuPra_02995"/>
<dbReference type="CDD" id="cd00268">
    <property type="entry name" value="DEADc"/>
    <property type="match status" value="1"/>
</dbReference>
<organism evidence="10 11">
    <name type="scientific">Luteitalea pratensis</name>
    <dbReference type="NCBI Taxonomy" id="1855912"/>
    <lineage>
        <taxon>Bacteria</taxon>
        <taxon>Pseudomonadati</taxon>
        <taxon>Acidobacteriota</taxon>
        <taxon>Vicinamibacteria</taxon>
        <taxon>Vicinamibacterales</taxon>
        <taxon>Vicinamibacteraceae</taxon>
        <taxon>Luteitalea</taxon>
    </lineage>
</organism>
<dbReference type="GO" id="GO:0005829">
    <property type="term" value="C:cytosol"/>
    <property type="evidence" value="ECO:0007669"/>
    <property type="project" value="TreeGrafter"/>
</dbReference>
<dbReference type="InterPro" id="IPR027417">
    <property type="entry name" value="P-loop_NTPase"/>
</dbReference>
<comment type="similarity">
    <text evidence="5 6">Belongs to the DEAD box helicase family.</text>
</comment>
<sequence>MSPRPERSARTGRSRSGPRRPPARPQATARNAELLAKFETLTPNIEPRRFTDLITVPELLMGVDDRRFEQTTPVQSAVFDTVAAGHDLVACAETGTGKTAAFLLPLMQRLLRANAEREGSARILVLAPTRELAVQIEDDVQGFGYHTSMRCAAVFGGVGMDGQEQALKAGVDVVVATPGRLMDHLRAGIAAFTGLDVLVLDEADRMLDMGFWPDVKFIVSQLPPGRPRQTLLFSATMPEEVMGFALEIMQSPRLVQLGIRNAPATTITHKAELLGRHEKTAWLSRFLRRAPGPTLVFSSTKRGADRLARDLQSQGIRAAALHADRTQADRLRAVEGFKSGTHRVLVATDIAARGLDIDAIETVVNFEVPFNREGYVHRVGRAGRAGSTGTAITLVSPDERHDMEEIADAFGLVLFEDAHAELVEAGEAIDGALPPVETASVAAERPRRPRTRRPRASEPAATPAVADVASEATSSPQESETTDTAADTPAEDGTGDAARKRRRRRRRRSGPKSDETVEGDGSPPEATGNGSDESGEP</sequence>
<dbReference type="OrthoDB" id="9805696at2"/>
<evidence type="ECO:0000256" key="6">
    <source>
        <dbReference type="RuleBase" id="RU000492"/>
    </source>
</evidence>